<organism evidence="10 11">
    <name type="scientific">Propionibacterium ruminifibrarum</name>
    <dbReference type="NCBI Taxonomy" id="1962131"/>
    <lineage>
        <taxon>Bacteria</taxon>
        <taxon>Bacillati</taxon>
        <taxon>Actinomycetota</taxon>
        <taxon>Actinomycetes</taxon>
        <taxon>Propionibacteriales</taxon>
        <taxon>Propionibacteriaceae</taxon>
        <taxon>Propionibacterium</taxon>
    </lineage>
</organism>
<dbReference type="PANTHER" id="PTHR30266">
    <property type="entry name" value="MECHANOSENSITIVE CHANNEL MSCL"/>
    <property type="match status" value="1"/>
</dbReference>
<dbReference type="OrthoDB" id="9810350at2"/>
<dbReference type="InterPro" id="IPR001185">
    <property type="entry name" value="MS_channel"/>
</dbReference>
<dbReference type="GO" id="GO:0016020">
    <property type="term" value="C:membrane"/>
    <property type="evidence" value="ECO:0007669"/>
    <property type="project" value="UniProtKB-SubCell"/>
</dbReference>
<dbReference type="InterPro" id="IPR037673">
    <property type="entry name" value="MSC/AndL"/>
</dbReference>
<evidence type="ECO:0000256" key="3">
    <source>
        <dbReference type="ARBA" id="ARBA00022475"/>
    </source>
</evidence>
<keyword evidence="7 9" id="KW-0472">Membrane</keyword>
<comment type="subcellular location">
    <subcellularLocation>
        <location evidence="1">Membrane</location>
        <topology evidence="1">Multi-pass membrane protein</topology>
    </subcellularLocation>
</comment>
<dbReference type="AlphaFoldDB" id="A0A375I3Z3"/>
<accession>A0A375I3Z3</accession>
<sequence length="132" mass="14091">MQGFKDFIMRGNLIQTAVAFIIGTAFAAVVSTFTNVLLSLISLVLGGREPNFDNWAPGGIPVGTFLTALISFLMVAAVIYFAVVKPTNALMDRLKKDEDEDPAPTEAELLTEIRDLLATEGGAKRSAADSQA</sequence>
<reference evidence="11" key="1">
    <citation type="submission" date="2018-02" db="EMBL/GenBank/DDBJ databases">
        <authorList>
            <person name="Hornung B."/>
        </authorList>
    </citation>
    <scope>NUCLEOTIDE SEQUENCE [LARGE SCALE GENOMIC DNA]</scope>
</reference>
<dbReference type="Pfam" id="PF01741">
    <property type="entry name" value="MscL"/>
    <property type="match status" value="1"/>
</dbReference>
<keyword evidence="8" id="KW-0407">Ion channel</keyword>
<protein>
    <submittedName>
        <fullName evidence="10">Large-conductance mechanosensitive channel</fullName>
    </submittedName>
</protein>
<dbReference type="GO" id="GO:0008381">
    <property type="term" value="F:mechanosensitive monoatomic ion channel activity"/>
    <property type="evidence" value="ECO:0007669"/>
    <property type="project" value="InterPro"/>
</dbReference>
<dbReference type="Proteomes" id="UP000265962">
    <property type="component" value="Unassembled WGS sequence"/>
</dbReference>
<dbReference type="SUPFAM" id="SSF81330">
    <property type="entry name" value="Gated mechanosensitive channel"/>
    <property type="match status" value="1"/>
</dbReference>
<keyword evidence="3" id="KW-1003">Cell membrane</keyword>
<evidence type="ECO:0000256" key="8">
    <source>
        <dbReference type="ARBA" id="ARBA00023303"/>
    </source>
</evidence>
<evidence type="ECO:0000256" key="2">
    <source>
        <dbReference type="ARBA" id="ARBA00022448"/>
    </source>
</evidence>
<evidence type="ECO:0000256" key="4">
    <source>
        <dbReference type="ARBA" id="ARBA00022692"/>
    </source>
</evidence>
<evidence type="ECO:0000256" key="9">
    <source>
        <dbReference type="SAM" id="Phobius"/>
    </source>
</evidence>
<dbReference type="PRINTS" id="PR01264">
    <property type="entry name" value="MECHCHANNEL"/>
</dbReference>
<feature type="transmembrane region" description="Helical" evidence="9">
    <location>
        <begin position="12"/>
        <end position="45"/>
    </location>
</feature>
<evidence type="ECO:0000256" key="1">
    <source>
        <dbReference type="ARBA" id="ARBA00004141"/>
    </source>
</evidence>
<keyword evidence="5 9" id="KW-1133">Transmembrane helix</keyword>
<evidence type="ECO:0000313" key="11">
    <source>
        <dbReference type="Proteomes" id="UP000265962"/>
    </source>
</evidence>
<dbReference type="NCBIfam" id="TIGR00220">
    <property type="entry name" value="mscL"/>
    <property type="match status" value="1"/>
</dbReference>
<keyword evidence="11" id="KW-1185">Reference proteome</keyword>
<proteinExistence type="predicted"/>
<evidence type="ECO:0000256" key="7">
    <source>
        <dbReference type="ARBA" id="ARBA00023136"/>
    </source>
</evidence>
<dbReference type="PANTHER" id="PTHR30266:SF2">
    <property type="entry name" value="LARGE-CONDUCTANCE MECHANOSENSITIVE CHANNEL"/>
    <property type="match status" value="1"/>
</dbReference>
<dbReference type="InterPro" id="IPR036019">
    <property type="entry name" value="MscL_channel"/>
</dbReference>
<keyword evidence="6" id="KW-0406">Ion transport</keyword>
<evidence type="ECO:0000256" key="6">
    <source>
        <dbReference type="ARBA" id="ARBA00023065"/>
    </source>
</evidence>
<name>A0A375I3Z3_9ACTN</name>
<gene>
    <name evidence="10" type="ORF">PROPJV5_1450</name>
</gene>
<dbReference type="RefSeq" id="WP_119715638.1">
    <property type="nucleotide sequence ID" value="NZ_OMOH01000005.1"/>
</dbReference>
<dbReference type="Gene3D" id="1.10.1200.120">
    <property type="entry name" value="Large-conductance mechanosensitive channel, MscL, domain 1"/>
    <property type="match status" value="1"/>
</dbReference>
<evidence type="ECO:0000313" key="10">
    <source>
        <dbReference type="EMBL" id="SPF68471.1"/>
    </source>
</evidence>
<feature type="transmembrane region" description="Helical" evidence="9">
    <location>
        <begin position="65"/>
        <end position="84"/>
    </location>
</feature>
<evidence type="ECO:0000256" key="5">
    <source>
        <dbReference type="ARBA" id="ARBA00022989"/>
    </source>
</evidence>
<keyword evidence="4 9" id="KW-0812">Transmembrane</keyword>
<dbReference type="EMBL" id="OMOH01000005">
    <property type="protein sequence ID" value="SPF68471.1"/>
    <property type="molecule type" value="Genomic_DNA"/>
</dbReference>
<keyword evidence="2" id="KW-0813">Transport</keyword>